<dbReference type="SUPFAM" id="SSF53474">
    <property type="entry name" value="alpha/beta-Hydrolases"/>
    <property type="match status" value="1"/>
</dbReference>
<evidence type="ECO:0000313" key="2">
    <source>
        <dbReference type="Proteomes" id="UP001162131"/>
    </source>
</evidence>
<dbReference type="Proteomes" id="UP001162131">
    <property type="component" value="Unassembled WGS sequence"/>
</dbReference>
<organism evidence="1 2">
    <name type="scientific">Blepharisma stoltei</name>
    <dbReference type="NCBI Taxonomy" id="1481888"/>
    <lineage>
        <taxon>Eukaryota</taxon>
        <taxon>Sar</taxon>
        <taxon>Alveolata</taxon>
        <taxon>Ciliophora</taxon>
        <taxon>Postciliodesmatophora</taxon>
        <taxon>Heterotrichea</taxon>
        <taxon>Heterotrichida</taxon>
        <taxon>Blepharismidae</taxon>
        <taxon>Blepharisma</taxon>
    </lineage>
</organism>
<evidence type="ECO:0000313" key="1">
    <source>
        <dbReference type="EMBL" id="CAG9313722.1"/>
    </source>
</evidence>
<protein>
    <submittedName>
        <fullName evidence="1">Uncharacterized protein</fullName>
    </submittedName>
</protein>
<dbReference type="Gene3D" id="3.40.50.1820">
    <property type="entry name" value="alpha/beta hydrolase"/>
    <property type="match status" value="1"/>
</dbReference>
<reference evidence="1" key="1">
    <citation type="submission" date="2021-09" db="EMBL/GenBank/DDBJ databases">
        <authorList>
            <consortium name="AG Swart"/>
            <person name="Singh M."/>
            <person name="Singh A."/>
            <person name="Seah K."/>
            <person name="Emmerich C."/>
        </authorList>
    </citation>
    <scope>NUCLEOTIDE SEQUENCE</scope>
    <source>
        <strain evidence="1">ATCC30299</strain>
    </source>
</reference>
<keyword evidence="2" id="KW-1185">Reference proteome</keyword>
<gene>
    <name evidence="1" type="ORF">BSTOLATCC_MIC9527</name>
</gene>
<accession>A0AAU9IKI2</accession>
<name>A0AAU9IKI2_9CILI</name>
<dbReference type="EMBL" id="CAJZBQ010000011">
    <property type="protein sequence ID" value="CAG9313722.1"/>
    <property type="molecule type" value="Genomic_DNA"/>
</dbReference>
<proteinExistence type="predicted"/>
<dbReference type="InterPro" id="IPR029058">
    <property type="entry name" value="AB_hydrolase_fold"/>
</dbReference>
<sequence>MEYFTNRSGLQLTYSISIKYPNVQRIYIICPMWPTEIFFLSEFIYENLDANVFKFYLTGTGSSQGENTYAGNLRDADDIDDAVKFLIERGYSVEGIIGNAKFGTSAIIYSAIYGDVKTIISLSPKYDFSLLPPFIKDNYESIRINGEIIHTALGKEWKCTWNMIQEMMSLDMKYYCHKAKGSIYIIQGDQDQICPFADSIEFERELKEKCRGRFVLNCDEFFIGVFDEVVEIIEKIIYEN</sequence>
<comment type="caution">
    <text evidence="1">The sequence shown here is derived from an EMBL/GenBank/DDBJ whole genome shotgun (WGS) entry which is preliminary data.</text>
</comment>
<dbReference type="AlphaFoldDB" id="A0AAU9IKI2"/>